<keyword evidence="1" id="KW-0507">mRNA processing</keyword>
<dbReference type="Pfam" id="PF00098">
    <property type="entry name" value="zf-CCHC"/>
    <property type="match status" value="2"/>
</dbReference>
<dbReference type="EMBL" id="CP119961">
    <property type="protein sequence ID" value="WFD39650.1"/>
    <property type="molecule type" value="Genomic_DNA"/>
</dbReference>
<feature type="region of interest" description="Disordered" evidence="3">
    <location>
        <begin position="327"/>
        <end position="438"/>
    </location>
</feature>
<dbReference type="GO" id="GO:0003723">
    <property type="term" value="F:RNA binding"/>
    <property type="evidence" value="ECO:0007669"/>
    <property type="project" value="InterPro"/>
</dbReference>
<evidence type="ECO:0000259" key="4">
    <source>
        <dbReference type="PROSITE" id="PS50141"/>
    </source>
</evidence>
<dbReference type="GO" id="GO:0004000">
    <property type="term" value="F:adenosine deaminase activity"/>
    <property type="evidence" value="ECO:0007669"/>
    <property type="project" value="InterPro"/>
</dbReference>
<dbReference type="GO" id="GO:0005730">
    <property type="term" value="C:nucleolus"/>
    <property type="evidence" value="ECO:0007669"/>
    <property type="project" value="TreeGrafter"/>
</dbReference>
<dbReference type="RefSeq" id="XP_060122547.1">
    <property type="nucleotide sequence ID" value="XM_060266564.1"/>
</dbReference>
<dbReference type="InterPro" id="IPR036875">
    <property type="entry name" value="Znf_CCHC_sf"/>
</dbReference>
<protein>
    <recommendedName>
        <fullName evidence="8">tRNA-specific adenosine deaminase 1</fullName>
    </recommendedName>
</protein>
<keyword evidence="2" id="KW-0862">Zinc</keyword>
<feature type="compositionally biased region" description="Basic and acidic residues" evidence="3">
    <location>
        <begin position="376"/>
        <end position="391"/>
    </location>
</feature>
<name>A0AAF0F2M1_9BASI</name>
<evidence type="ECO:0000313" key="7">
    <source>
        <dbReference type="Proteomes" id="UP001217754"/>
    </source>
</evidence>
<dbReference type="AlphaFoldDB" id="A0AAF0F2M1"/>
<dbReference type="PANTHER" id="PTHR46242:SF1">
    <property type="entry name" value="ZINC FINGER CCHC DOMAIN-CONTAINING PROTEIN 9"/>
    <property type="match status" value="1"/>
</dbReference>
<feature type="compositionally biased region" description="Basic residues" evidence="3">
    <location>
        <begin position="362"/>
        <end position="375"/>
    </location>
</feature>
<gene>
    <name evidence="6" type="ORF">MJAP1_002630</name>
</gene>
<evidence type="ECO:0000256" key="1">
    <source>
        <dbReference type="ARBA" id="ARBA00022664"/>
    </source>
</evidence>
<evidence type="ECO:0000259" key="5">
    <source>
        <dbReference type="PROSITE" id="PS50158"/>
    </source>
</evidence>
<feature type="compositionally biased region" description="Basic and acidic residues" evidence="3">
    <location>
        <begin position="411"/>
        <end position="438"/>
    </location>
</feature>
<dbReference type="InterPro" id="IPR042246">
    <property type="entry name" value="ZCCHC9"/>
</dbReference>
<feature type="region of interest" description="Disordered" evidence="3">
    <location>
        <begin position="598"/>
        <end position="619"/>
    </location>
</feature>
<sequence length="619" mass="67419">MQDELTGHTPQTAAHAAGSLLRGRETSSTQGMLLRTKPGRRDSPPAISMSCSDKVRLWNSLGIQGALLSQWLEPVFYASIVISRTPGMDATYAVACTSALAGLGAHAPRCTVHLVDQPFPSGRNQVEEHVAASLRIPQGSEKWADVEPVPSAGAIVWRRGSRMESILGGVKMGASTKRKGDRPLSLSSWSSLSPRAWLHQVVRARTDLAHGAKSPQDTSRTYAQWKNPEYMVTPPPFALWDAHIRAYQEAKEALRGPRDDDLNEARVANFLALSSRQDELATEMPIELHEPASGSSYPLAAWLTTPQRLSTFLLDVELEGRRALPSANRIASDDEQEEPATSVPTPAPTPPSREEPSDPKKLLKRVKLLRLKAKKTNSDETRAKHMREAKALEQQATALNGARGALGKRKAREEADGRPRRPRLEADQKTEFRRQMRASEREASMRCFVCRGTGHSAKDCPEAVGSGSPAMNEASSKLGKDTVGICFRCGSTEHTLAKCRRPAPKVGGELPFATCYICTQKGHLASKCPENKGRGVYPDGGDCKVCHSVDHLAKDCPLDPRRTTAAHSVEAGGVGMMDDEDLAVGADDDEFHLLSKKRAEKSKHAAAQPRKPAKKVVSF</sequence>
<evidence type="ECO:0000256" key="2">
    <source>
        <dbReference type="PROSITE-ProRule" id="PRU00047"/>
    </source>
</evidence>
<dbReference type="SMART" id="SM00343">
    <property type="entry name" value="ZnF_C2HC"/>
    <property type="match status" value="4"/>
</dbReference>
<feature type="domain" description="A to I editase" evidence="4">
    <location>
        <begin position="48"/>
        <end position="82"/>
    </location>
</feature>
<feature type="compositionally biased region" description="Basic and acidic residues" evidence="3">
    <location>
        <begin position="352"/>
        <end position="361"/>
    </location>
</feature>
<dbReference type="InterPro" id="IPR001878">
    <property type="entry name" value="Znf_CCHC"/>
</dbReference>
<accession>A0AAF0F2M1</accession>
<dbReference type="GeneID" id="85226281"/>
<dbReference type="PROSITE" id="PS50158">
    <property type="entry name" value="ZF_CCHC"/>
    <property type="match status" value="2"/>
</dbReference>
<dbReference type="Pfam" id="PF02137">
    <property type="entry name" value="A_deamin"/>
    <property type="match status" value="1"/>
</dbReference>
<organism evidence="6 7">
    <name type="scientific">Malassezia japonica</name>
    <dbReference type="NCBI Taxonomy" id="223818"/>
    <lineage>
        <taxon>Eukaryota</taxon>
        <taxon>Fungi</taxon>
        <taxon>Dikarya</taxon>
        <taxon>Basidiomycota</taxon>
        <taxon>Ustilaginomycotina</taxon>
        <taxon>Malasseziomycetes</taxon>
        <taxon>Malasseziales</taxon>
        <taxon>Malasseziaceae</taxon>
        <taxon>Malassezia</taxon>
    </lineage>
</organism>
<dbReference type="Gene3D" id="4.10.60.10">
    <property type="entry name" value="Zinc finger, CCHC-type"/>
    <property type="match status" value="2"/>
</dbReference>
<feature type="domain" description="CCHC-type" evidence="5">
    <location>
        <begin position="446"/>
        <end position="462"/>
    </location>
</feature>
<keyword evidence="2" id="KW-0479">Metal-binding</keyword>
<dbReference type="InterPro" id="IPR002466">
    <property type="entry name" value="A_deamin"/>
</dbReference>
<dbReference type="PROSITE" id="PS50141">
    <property type="entry name" value="A_DEAMIN_EDITASE"/>
    <property type="match status" value="1"/>
</dbReference>
<keyword evidence="2" id="KW-0863">Zinc-finger</keyword>
<keyword evidence="7" id="KW-1185">Reference proteome</keyword>
<dbReference type="GO" id="GO:0006397">
    <property type="term" value="P:mRNA processing"/>
    <property type="evidence" value="ECO:0007669"/>
    <property type="project" value="UniProtKB-KW"/>
</dbReference>
<proteinExistence type="predicted"/>
<evidence type="ECO:0008006" key="8">
    <source>
        <dbReference type="Google" id="ProtNLM"/>
    </source>
</evidence>
<dbReference type="PANTHER" id="PTHR46242">
    <property type="entry name" value="ZINC FINGER CCHC DOMAIN-CONTAINING PROTEIN 9 ZCCHC9"/>
    <property type="match status" value="1"/>
</dbReference>
<evidence type="ECO:0000313" key="6">
    <source>
        <dbReference type="EMBL" id="WFD39650.1"/>
    </source>
</evidence>
<dbReference type="GO" id="GO:0008270">
    <property type="term" value="F:zinc ion binding"/>
    <property type="evidence" value="ECO:0007669"/>
    <property type="project" value="UniProtKB-KW"/>
</dbReference>
<feature type="domain" description="CCHC-type" evidence="5">
    <location>
        <begin position="515"/>
        <end position="530"/>
    </location>
</feature>
<dbReference type="SUPFAM" id="SSF57756">
    <property type="entry name" value="Retrovirus zinc finger-like domains"/>
    <property type="match status" value="2"/>
</dbReference>
<feature type="region of interest" description="Disordered" evidence="3">
    <location>
        <begin position="1"/>
        <end position="47"/>
    </location>
</feature>
<dbReference type="Proteomes" id="UP001217754">
    <property type="component" value="Chromosome 4"/>
</dbReference>
<reference evidence="6" key="1">
    <citation type="submission" date="2023-03" db="EMBL/GenBank/DDBJ databases">
        <title>Mating type loci evolution in Malassezia.</title>
        <authorList>
            <person name="Coelho M.A."/>
        </authorList>
    </citation>
    <scope>NUCLEOTIDE SEQUENCE</scope>
    <source>
        <strain evidence="6">CBS 9431</strain>
    </source>
</reference>
<evidence type="ECO:0000256" key="3">
    <source>
        <dbReference type="SAM" id="MobiDB-lite"/>
    </source>
</evidence>